<dbReference type="SUPFAM" id="SSF53613">
    <property type="entry name" value="Ribokinase-like"/>
    <property type="match status" value="1"/>
</dbReference>
<dbReference type="InterPro" id="IPR052562">
    <property type="entry name" value="Ketohexokinase-related"/>
</dbReference>
<dbReference type="EMBL" id="PJQM01001174">
    <property type="protein sequence ID" value="RCI03017.1"/>
    <property type="molecule type" value="Genomic_DNA"/>
</dbReference>
<dbReference type="SUPFAM" id="SSF52047">
    <property type="entry name" value="RNI-like"/>
    <property type="match status" value="1"/>
</dbReference>
<dbReference type="Proteomes" id="UP000253551">
    <property type="component" value="Unassembled WGS sequence"/>
</dbReference>
<evidence type="ECO:0000313" key="2">
    <source>
        <dbReference type="EMBL" id="RCI03017.1"/>
    </source>
</evidence>
<proteinExistence type="predicted"/>
<dbReference type="PANTHER" id="PTHR42774">
    <property type="entry name" value="PHOSPHOTRANSFERASE SYSTEM TRANSPORT PROTEIN"/>
    <property type="match status" value="1"/>
</dbReference>
<dbReference type="InterPro" id="IPR011611">
    <property type="entry name" value="PfkB_dom"/>
</dbReference>
<accession>A0A367KLG2</accession>
<sequence length="260" mass="29242">MGGLKHLDLERTRDVILETLDLLILDVFKGKPYLPHLEFSHITDCSYMDDGDNDVALISSIKTHTGLCELLMEPCKLSDRVMKAAARYLVNVKRIKLERNVSILVDFICSLVDCCPQLAYIAFSNLTLIFENLKKHSFYNEASFQLNSVNVLLVGQVYTDIILTVDHFPEEDSKLRASGTQQRRGGNCLNTAEVLCQFPRTNIFLMSALGPREESIGLLSQLELKKINTMTCLFRKEPTPSSYIVQSTETGSRTIISANT</sequence>
<dbReference type="PANTHER" id="PTHR42774:SF3">
    <property type="entry name" value="KETOHEXOKINASE"/>
    <property type="match status" value="1"/>
</dbReference>
<name>A0A367KLG2_RHIST</name>
<dbReference type="OrthoDB" id="204058at2759"/>
<gene>
    <name evidence="2" type="ORF">CU098_002002</name>
</gene>
<evidence type="ECO:0000259" key="1">
    <source>
        <dbReference type="Pfam" id="PF00294"/>
    </source>
</evidence>
<dbReference type="Gene3D" id="3.40.1190.20">
    <property type="match status" value="1"/>
</dbReference>
<feature type="non-terminal residue" evidence="2">
    <location>
        <position position="260"/>
    </location>
</feature>
<reference evidence="2 3" key="1">
    <citation type="journal article" date="2018" name="G3 (Bethesda)">
        <title>Phylogenetic and Phylogenomic Definition of Rhizopus Species.</title>
        <authorList>
            <person name="Gryganskyi A.P."/>
            <person name="Golan J."/>
            <person name="Dolatabadi S."/>
            <person name="Mondo S."/>
            <person name="Robb S."/>
            <person name="Idnurm A."/>
            <person name="Muszewska A."/>
            <person name="Steczkiewicz K."/>
            <person name="Masonjones S."/>
            <person name="Liao H.L."/>
            <person name="Gajdeczka M.T."/>
            <person name="Anike F."/>
            <person name="Vuek A."/>
            <person name="Anishchenko I.M."/>
            <person name="Voigt K."/>
            <person name="de Hoog G.S."/>
            <person name="Smith M.E."/>
            <person name="Heitman J."/>
            <person name="Vilgalys R."/>
            <person name="Stajich J.E."/>
        </authorList>
    </citation>
    <scope>NUCLEOTIDE SEQUENCE [LARGE SCALE GENOMIC DNA]</scope>
    <source>
        <strain evidence="2 3">LSU 92-RS-03</strain>
    </source>
</reference>
<evidence type="ECO:0000313" key="3">
    <source>
        <dbReference type="Proteomes" id="UP000253551"/>
    </source>
</evidence>
<keyword evidence="3" id="KW-1185">Reference proteome</keyword>
<dbReference type="STRING" id="4846.A0A367KLG2"/>
<dbReference type="Gene3D" id="3.80.10.10">
    <property type="entry name" value="Ribonuclease Inhibitor"/>
    <property type="match status" value="1"/>
</dbReference>
<feature type="domain" description="Carbohydrate kinase PfkB" evidence="1">
    <location>
        <begin position="151"/>
        <end position="256"/>
    </location>
</feature>
<dbReference type="InterPro" id="IPR029056">
    <property type="entry name" value="Ribokinase-like"/>
</dbReference>
<dbReference type="InterPro" id="IPR032675">
    <property type="entry name" value="LRR_dom_sf"/>
</dbReference>
<dbReference type="AlphaFoldDB" id="A0A367KLG2"/>
<comment type="caution">
    <text evidence="2">The sequence shown here is derived from an EMBL/GenBank/DDBJ whole genome shotgun (WGS) entry which is preliminary data.</text>
</comment>
<dbReference type="Pfam" id="PF00294">
    <property type="entry name" value="PfkB"/>
    <property type="match status" value="1"/>
</dbReference>
<protein>
    <recommendedName>
        <fullName evidence="1">Carbohydrate kinase PfkB domain-containing protein</fullName>
    </recommendedName>
</protein>
<organism evidence="2 3">
    <name type="scientific">Rhizopus stolonifer</name>
    <name type="common">Rhizopus nigricans</name>
    <dbReference type="NCBI Taxonomy" id="4846"/>
    <lineage>
        <taxon>Eukaryota</taxon>
        <taxon>Fungi</taxon>
        <taxon>Fungi incertae sedis</taxon>
        <taxon>Mucoromycota</taxon>
        <taxon>Mucoromycotina</taxon>
        <taxon>Mucoromycetes</taxon>
        <taxon>Mucorales</taxon>
        <taxon>Mucorineae</taxon>
        <taxon>Rhizopodaceae</taxon>
        <taxon>Rhizopus</taxon>
    </lineage>
</organism>